<comment type="cofactor">
    <cofactor evidence="1">
        <name>Mg(2+)</name>
        <dbReference type="ChEBI" id="CHEBI:18420"/>
    </cofactor>
</comment>
<dbReference type="AlphaFoldDB" id="A0A7Y9FE44"/>
<dbReference type="PANTHER" id="PTHR43046">
    <property type="entry name" value="GDP-MANNOSE MANNOSYL HYDROLASE"/>
    <property type="match status" value="1"/>
</dbReference>
<evidence type="ECO:0000256" key="2">
    <source>
        <dbReference type="ARBA" id="ARBA00022801"/>
    </source>
</evidence>
<dbReference type="GO" id="GO:0016787">
    <property type="term" value="F:hydrolase activity"/>
    <property type="evidence" value="ECO:0007669"/>
    <property type="project" value="UniProtKB-KW"/>
</dbReference>
<dbReference type="SUPFAM" id="SSF55811">
    <property type="entry name" value="Nudix"/>
    <property type="match status" value="1"/>
</dbReference>
<gene>
    <name evidence="5" type="ORF">BKA21_001225</name>
    <name evidence="4" type="ORF">Col01nite_04750</name>
</gene>
<evidence type="ECO:0000313" key="4">
    <source>
        <dbReference type="EMBL" id="GIG31316.1"/>
    </source>
</evidence>
<reference evidence="5 6" key="1">
    <citation type="submission" date="2020-07" db="EMBL/GenBank/DDBJ databases">
        <title>Sequencing the genomes of 1000 actinobacteria strains.</title>
        <authorList>
            <person name="Klenk H.-P."/>
        </authorList>
    </citation>
    <scope>NUCLEOTIDE SEQUENCE [LARGE SCALE GENOMIC DNA]</scope>
    <source>
        <strain evidence="5 6">DSM 24482</strain>
    </source>
</reference>
<proteinExistence type="predicted"/>
<accession>A0A7Y9FE44</accession>
<dbReference type="EMBL" id="JACCBK010000001">
    <property type="protein sequence ID" value="NYD85676.1"/>
    <property type="molecule type" value="Genomic_DNA"/>
</dbReference>
<dbReference type="InterPro" id="IPR015797">
    <property type="entry name" value="NUDIX_hydrolase-like_dom_sf"/>
</dbReference>
<dbReference type="PROSITE" id="PS51462">
    <property type="entry name" value="NUDIX"/>
    <property type="match status" value="1"/>
</dbReference>
<name>A0A7Y9FE44_9CELL</name>
<dbReference type="EMBL" id="BONN01000001">
    <property type="protein sequence ID" value="GIG31316.1"/>
    <property type="molecule type" value="Genomic_DNA"/>
</dbReference>
<sequence>MPTPDHVLALRAHVGHALLWLPGVTAVVLREVAGRTQVLLVRRTDNGAWTPVTGIVDPGEDPARAGAREVLEEADVVAVPERLARVHALPPMRYDNGDEAQYLDHTYRFAWVQGEPRPADGENTAAAWFDLDALPPMSEEMLARVRVALPARGEAVFDA</sequence>
<reference evidence="4 7" key="2">
    <citation type="submission" date="2021-01" db="EMBL/GenBank/DDBJ databases">
        <title>Whole genome shotgun sequence of Cellulomonas oligotrophica NBRC 109435.</title>
        <authorList>
            <person name="Komaki H."/>
            <person name="Tamura T."/>
        </authorList>
    </citation>
    <scope>NUCLEOTIDE SEQUENCE [LARGE SCALE GENOMIC DNA]</scope>
    <source>
        <strain evidence="4 7">NBRC 109435</strain>
    </source>
</reference>
<dbReference type="CDD" id="cd18879">
    <property type="entry name" value="NUDIX_Hydrolase"/>
    <property type="match status" value="1"/>
</dbReference>
<evidence type="ECO:0000313" key="5">
    <source>
        <dbReference type="EMBL" id="NYD85676.1"/>
    </source>
</evidence>
<comment type="caution">
    <text evidence="5">The sequence shown here is derived from an EMBL/GenBank/DDBJ whole genome shotgun (WGS) entry which is preliminary data.</text>
</comment>
<feature type="domain" description="Nudix hydrolase" evidence="3">
    <location>
        <begin position="19"/>
        <end position="153"/>
    </location>
</feature>
<protein>
    <submittedName>
        <fullName evidence="5">ADP-ribose pyrophosphatase YjhB (NUDIX family)</fullName>
    </submittedName>
    <submittedName>
        <fullName evidence="4">MutT/NUDIX-family protein</fullName>
    </submittedName>
</protein>
<dbReference type="RefSeq" id="WP_140457445.1">
    <property type="nucleotide sequence ID" value="NZ_BAABFI010000014.1"/>
</dbReference>
<evidence type="ECO:0000313" key="7">
    <source>
        <dbReference type="Proteomes" id="UP000618382"/>
    </source>
</evidence>
<evidence type="ECO:0000313" key="6">
    <source>
        <dbReference type="Proteomes" id="UP000577956"/>
    </source>
</evidence>
<dbReference type="Gene3D" id="3.90.79.10">
    <property type="entry name" value="Nucleoside Triphosphate Pyrophosphohydrolase"/>
    <property type="match status" value="1"/>
</dbReference>
<organism evidence="5 6">
    <name type="scientific">Cellulomonas oligotrophica</name>
    <dbReference type="NCBI Taxonomy" id="931536"/>
    <lineage>
        <taxon>Bacteria</taxon>
        <taxon>Bacillati</taxon>
        <taxon>Actinomycetota</taxon>
        <taxon>Actinomycetes</taxon>
        <taxon>Micrococcales</taxon>
        <taxon>Cellulomonadaceae</taxon>
        <taxon>Cellulomonas</taxon>
    </lineage>
</organism>
<dbReference type="PANTHER" id="PTHR43046:SF16">
    <property type="entry name" value="ADP-RIBOSE PYROPHOSPHATASE YJHB-RELATED"/>
    <property type="match status" value="1"/>
</dbReference>
<evidence type="ECO:0000256" key="1">
    <source>
        <dbReference type="ARBA" id="ARBA00001946"/>
    </source>
</evidence>
<keyword evidence="2" id="KW-0378">Hydrolase</keyword>
<keyword evidence="7" id="KW-1185">Reference proteome</keyword>
<dbReference type="Proteomes" id="UP000618382">
    <property type="component" value="Unassembled WGS sequence"/>
</dbReference>
<dbReference type="Proteomes" id="UP000577956">
    <property type="component" value="Unassembled WGS sequence"/>
</dbReference>
<evidence type="ECO:0000259" key="3">
    <source>
        <dbReference type="PROSITE" id="PS51462"/>
    </source>
</evidence>
<dbReference type="InterPro" id="IPR000086">
    <property type="entry name" value="NUDIX_hydrolase_dom"/>
</dbReference>
<dbReference type="Pfam" id="PF00293">
    <property type="entry name" value="NUDIX"/>
    <property type="match status" value="1"/>
</dbReference>